<comment type="caution">
    <text evidence="11">The sequence shown here is derived from an EMBL/GenBank/DDBJ whole genome shotgun (WGS) entry which is preliminary data.</text>
</comment>
<dbReference type="GO" id="GO:0000287">
    <property type="term" value="F:magnesium ion binding"/>
    <property type="evidence" value="ECO:0007669"/>
    <property type="project" value="UniProtKB-UniRule"/>
</dbReference>
<keyword evidence="3 9" id="KW-1003">Cell membrane</keyword>
<dbReference type="PRINTS" id="PR00377">
    <property type="entry name" value="IMPHPHTASES"/>
</dbReference>
<protein>
    <recommendedName>
        <fullName evidence="9">3'(2'),5'-bisphosphate nucleotidase CysQ</fullName>
        <ecNumber evidence="9">3.1.3.7</ecNumber>
    </recommendedName>
    <alternativeName>
        <fullName evidence="9">3'(2'),5-bisphosphonucleoside 3'(2')-phosphohydrolase</fullName>
    </alternativeName>
    <alternativeName>
        <fullName evidence="9">3'-phosphoadenosine 5'-phosphate phosphatase</fullName>
        <shortName evidence="9">PAP phosphatase</shortName>
    </alternativeName>
</protein>
<keyword evidence="4" id="KW-0997">Cell inner membrane</keyword>
<feature type="binding site" evidence="9">
    <location>
        <position position="93"/>
    </location>
    <ligand>
        <name>Mg(2+)</name>
        <dbReference type="ChEBI" id="CHEBI:18420"/>
        <label>1</label>
    </ligand>
</feature>
<sequence>MNTTNANALAAMADALCATAEEAGRIILDIYEEGFEVELKPDDSPITRADRASHVFVSKRLGELYPDIPLLSEEGIHLPIAERSRWQRFFLLDPLDGTKEFVKRNGEFTVNIALVEGRSPVLGIVRIPVRGVTYWGGPHLGAFRRHDGGEAQPIATAAPGPGGPVLLASRSHPAPETEAFAARNGVTRRIDAGGAVKFCLLAEGTAHLYPRFNVTWEWDTAAGHALILGAGGSFTAPDGGDFPYNKEDLANGGFFAAWK</sequence>
<feature type="binding site" evidence="9">
    <location>
        <position position="73"/>
    </location>
    <ligand>
        <name>Mg(2+)</name>
        <dbReference type="ChEBI" id="CHEBI:18420"/>
        <label>1</label>
    </ligand>
</feature>
<feature type="binding site" evidence="10">
    <location>
        <position position="96"/>
    </location>
    <ligand>
        <name>Mg(2+)</name>
        <dbReference type="ChEBI" id="CHEBI:18420"/>
        <label>1</label>
        <note>catalytic</note>
    </ligand>
</feature>
<proteinExistence type="inferred from homology"/>
<feature type="binding site" evidence="10">
    <location>
        <position position="73"/>
    </location>
    <ligand>
        <name>Mg(2+)</name>
        <dbReference type="ChEBI" id="CHEBI:18420"/>
        <label>1</label>
        <note>catalytic</note>
    </ligand>
</feature>
<comment type="catalytic activity">
    <reaction evidence="1 9">
        <text>adenosine 3',5'-bisphosphate + H2O = AMP + phosphate</text>
        <dbReference type="Rhea" id="RHEA:10040"/>
        <dbReference type="ChEBI" id="CHEBI:15377"/>
        <dbReference type="ChEBI" id="CHEBI:43474"/>
        <dbReference type="ChEBI" id="CHEBI:58343"/>
        <dbReference type="ChEBI" id="CHEBI:456215"/>
        <dbReference type="EC" id="3.1.3.7"/>
    </reaction>
</comment>
<evidence type="ECO:0000256" key="10">
    <source>
        <dbReference type="PIRSR" id="PIRSR600760-2"/>
    </source>
</evidence>
<dbReference type="InterPro" id="IPR006240">
    <property type="entry name" value="CysQ"/>
</dbReference>
<dbReference type="GO" id="GO:0008441">
    <property type="term" value="F:3'(2'),5'-bisphosphate nucleotidase activity"/>
    <property type="evidence" value="ECO:0007669"/>
    <property type="project" value="UniProtKB-UniRule"/>
</dbReference>
<feature type="binding site" evidence="9">
    <location>
        <position position="73"/>
    </location>
    <ligand>
        <name>substrate</name>
    </ligand>
</feature>
<evidence type="ECO:0000256" key="1">
    <source>
        <dbReference type="ARBA" id="ARBA00001625"/>
    </source>
</evidence>
<evidence type="ECO:0000313" key="11">
    <source>
        <dbReference type="EMBL" id="NJB67728.1"/>
    </source>
</evidence>
<comment type="similarity">
    <text evidence="2 9">Belongs to the inositol monophosphatase superfamily. CysQ family.</text>
</comment>
<evidence type="ECO:0000313" key="12">
    <source>
        <dbReference type="Proteomes" id="UP000580856"/>
    </source>
</evidence>
<keyword evidence="5 9" id="KW-0479">Metal-binding</keyword>
<feature type="binding site" evidence="9">
    <location>
        <position position="95"/>
    </location>
    <ligand>
        <name>Mg(2+)</name>
        <dbReference type="ChEBI" id="CHEBI:18420"/>
        <label>1</label>
    </ligand>
</feature>
<dbReference type="RefSeq" id="WP_245168136.1">
    <property type="nucleotide sequence ID" value="NZ_JAATJA010000001.1"/>
</dbReference>
<keyword evidence="7 9" id="KW-0460">Magnesium</keyword>
<evidence type="ECO:0000256" key="2">
    <source>
        <dbReference type="ARBA" id="ARBA00005289"/>
    </source>
</evidence>
<evidence type="ECO:0000256" key="8">
    <source>
        <dbReference type="ARBA" id="ARBA00023136"/>
    </source>
</evidence>
<keyword evidence="8 9" id="KW-0472">Membrane</keyword>
<dbReference type="Gene3D" id="3.30.540.10">
    <property type="entry name" value="Fructose-1,6-Bisphosphatase, subunit A, domain 1"/>
    <property type="match status" value="1"/>
</dbReference>
<dbReference type="Gene3D" id="3.40.190.80">
    <property type="match status" value="1"/>
</dbReference>
<evidence type="ECO:0000256" key="3">
    <source>
        <dbReference type="ARBA" id="ARBA00022475"/>
    </source>
</evidence>
<dbReference type="PANTHER" id="PTHR43028">
    <property type="entry name" value="3'(2'),5'-BISPHOSPHATE NUCLEOTIDASE 1"/>
    <property type="match status" value="1"/>
</dbReference>
<accession>A0A846QHI2</accession>
<feature type="binding site" evidence="9">
    <location>
        <position position="219"/>
    </location>
    <ligand>
        <name>substrate</name>
    </ligand>
</feature>
<feature type="binding site" evidence="10">
    <location>
        <position position="219"/>
    </location>
    <ligand>
        <name>Mg(2+)</name>
        <dbReference type="ChEBI" id="CHEBI:18420"/>
        <label>1</label>
        <note>catalytic</note>
    </ligand>
</feature>
<feature type="binding site" evidence="9">
    <location>
        <position position="219"/>
    </location>
    <ligand>
        <name>Mg(2+)</name>
        <dbReference type="ChEBI" id="CHEBI:18420"/>
        <label>2</label>
    </ligand>
</feature>
<dbReference type="InterPro" id="IPR050725">
    <property type="entry name" value="CysQ/Inositol_MonoPase"/>
</dbReference>
<dbReference type="InterPro" id="IPR000760">
    <property type="entry name" value="Inositol_monophosphatase-like"/>
</dbReference>
<gene>
    <name evidence="9" type="primary">cysQ</name>
    <name evidence="11" type="ORF">GGQ74_001368</name>
</gene>
<evidence type="ECO:0000256" key="4">
    <source>
        <dbReference type="ARBA" id="ARBA00022519"/>
    </source>
</evidence>
<evidence type="ECO:0000256" key="5">
    <source>
        <dbReference type="ARBA" id="ARBA00022723"/>
    </source>
</evidence>
<keyword evidence="12" id="KW-1185">Reference proteome</keyword>
<dbReference type="GO" id="GO:0000103">
    <property type="term" value="P:sulfate assimilation"/>
    <property type="evidence" value="ECO:0007669"/>
    <property type="project" value="TreeGrafter"/>
</dbReference>
<evidence type="ECO:0000256" key="7">
    <source>
        <dbReference type="ARBA" id="ARBA00022842"/>
    </source>
</evidence>
<dbReference type="NCBIfam" id="TIGR01331">
    <property type="entry name" value="bisphos_cysQ"/>
    <property type="match status" value="1"/>
</dbReference>
<dbReference type="InterPro" id="IPR020583">
    <property type="entry name" value="Inositol_monoP_metal-BS"/>
</dbReference>
<organism evidence="11 12">
    <name type="scientific">Desulfobaculum xiamenense</name>
    <dbReference type="NCBI Taxonomy" id="995050"/>
    <lineage>
        <taxon>Bacteria</taxon>
        <taxon>Pseudomonadati</taxon>
        <taxon>Thermodesulfobacteriota</taxon>
        <taxon>Desulfovibrionia</taxon>
        <taxon>Desulfovibrionales</taxon>
        <taxon>Desulfovibrionaceae</taxon>
        <taxon>Desulfobaculum</taxon>
    </lineage>
</organism>
<feature type="binding site" evidence="9">
    <location>
        <position position="96"/>
    </location>
    <ligand>
        <name>Mg(2+)</name>
        <dbReference type="ChEBI" id="CHEBI:18420"/>
        <label>2</label>
    </ligand>
</feature>
<dbReference type="GO" id="GO:0005886">
    <property type="term" value="C:plasma membrane"/>
    <property type="evidence" value="ECO:0007669"/>
    <property type="project" value="UniProtKB-SubCell"/>
</dbReference>
<feature type="binding site" evidence="9 10">
    <location>
        <position position="93"/>
    </location>
    <ligand>
        <name>Mg(2+)</name>
        <dbReference type="ChEBI" id="CHEBI:18420"/>
        <label>2</label>
    </ligand>
</feature>
<feature type="binding site" evidence="9">
    <location>
        <begin position="95"/>
        <end position="98"/>
    </location>
    <ligand>
        <name>substrate</name>
    </ligand>
</feature>
<dbReference type="PROSITE" id="PS00630">
    <property type="entry name" value="IMP_2"/>
    <property type="match status" value="1"/>
</dbReference>
<dbReference type="PROSITE" id="PS00629">
    <property type="entry name" value="IMP_1"/>
    <property type="match status" value="1"/>
</dbReference>
<name>A0A846QHI2_9BACT</name>
<dbReference type="PANTHER" id="PTHR43028:SF5">
    <property type="entry name" value="3'(2'),5'-BISPHOSPHATE NUCLEOTIDASE 1"/>
    <property type="match status" value="1"/>
</dbReference>
<dbReference type="EMBL" id="JAATJA010000001">
    <property type="protein sequence ID" value="NJB67728.1"/>
    <property type="molecule type" value="Genomic_DNA"/>
</dbReference>
<dbReference type="GO" id="GO:0050427">
    <property type="term" value="P:3'-phosphoadenosine 5'-phosphosulfate metabolic process"/>
    <property type="evidence" value="ECO:0007669"/>
    <property type="project" value="TreeGrafter"/>
</dbReference>
<dbReference type="AlphaFoldDB" id="A0A846QHI2"/>
<keyword evidence="6 9" id="KW-0378">Hydrolase</keyword>
<dbReference type="InterPro" id="IPR020550">
    <property type="entry name" value="Inositol_monophosphatase_CS"/>
</dbReference>
<feature type="binding site" evidence="10">
    <location>
        <position position="95"/>
    </location>
    <ligand>
        <name>Mg(2+)</name>
        <dbReference type="ChEBI" id="CHEBI:18420"/>
        <label>1</label>
        <note>catalytic</note>
    </ligand>
</feature>
<comment type="cofactor">
    <cofactor evidence="9 10">
        <name>Mg(2+)</name>
        <dbReference type="ChEBI" id="CHEBI:18420"/>
    </cofactor>
</comment>
<dbReference type="EC" id="3.1.3.7" evidence="9"/>
<dbReference type="Proteomes" id="UP000580856">
    <property type="component" value="Unassembled WGS sequence"/>
</dbReference>
<evidence type="ECO:0000256" key="9">
    <source>
        <dbReference type="HAMAP-Rule" id="MF_02095"/>
    </source>
</evidence>
<dbReference type="GO" id="GO:0046854">
    <property type="term" value="P:phosphatidylinositol phosphate biosynthetic process"/>
    <property type="evidence" value="ECO:0007669"/>
    <property type="project" value="InterPro"/>
</dbReference>
<comment type="subcellular location">
    <subcellularLocation>
        <location evidence="9">Cell membrane</location>
        <topology evidence="9">Peripheral membrane protein</topology>
        <orientation evidence="9">Cytoplasmic side</orientation>
    </subcellularLocation>
</comment>
<evidence type="ECO:0000256" key="6">
    <source>
        <dbReference type="ARBA" id="ARBA00022801"/>
    </source>
</evidence>
<comment type="function">
    <text evidence="9">Converts adenosine-3',5'-bisphosphate (PAP) to AMP.</text>
</comment>
<dbReference type="SUPFAM" id="SSF56655">
    <property type="entry name" value="Carbohydrate phosphatase"/>
    <property type="match status" value="1"/>
</dbReference>
<dbReference type="HAMAP" id="MF_02095">
    <property type="entry name" value="CysQ"/>
    <property type="match status" value="1"/>
</dbReference>
<dbReference type="Pfam" id="PF00459">
    <property type="entry name" value="Inositol_P"/>
    <property type="match status" value="1"/>
</dbReference>
<dbReference type="CDD" id="cd01638">
    <property type="entry name" value="CysQ"/>
    <property type="match status" value="1"/>
</dbReference>
<reference evidence="11 12" key="1">
    <citation type="submission" date="2020-03" db="EMBL/GenBank/DDBJ databases">
        <title>Genomic Encyclopedia of Type Strains, Phase IV (KMG-IV): sequencing the most valuable type-strain genomes for metagenomic binning, comparative biology and taxonomic classification.</title>
        <authorList>
            <person name="Goeker M."/>
        </authorList>
    </citation>
    <scope>NUCLEOTIDE SEQUENCE [LARGE SCALE GENOMIC DNA]</scope>
    <source>
        <strain evidence="11 12">DSM 24233</strain>
    </source>
</reference>